<dbReference type="Proteomes" id="UP000600139">
    <property type="component" value="Unassembled WGS sequence"/>
</dbReference>
<feature type="transmembrane region" description="Helical" evidence="6">
    <location>
        <begin position="12"/>
        <end position="30"/>
    </location>
</feature>
<evidence type="ECO:0000256" key="1">
    <source>
        <dbReference type="ARBA" id="ARBA00004651"/>
    </source>
</evidence>
<accession>A0A934RA36</accession>
<evidence type="ECO:0000256" key="5">
    <source>
        <dbReference type="ARBA" id="ARBA00023136"/>
    </source>
</evidence>
<dbReference type="GO" id="GO:0005886">
    <property type="term" value="C:plasma membrane"/>
    <property type="evidence" value="ECO:0007669"/>
    <property type="project" value="UniProtKB-SubCell"/>
</dbReference>
<reference evidence="7" key="1">
    <citation type="submission" date="2021-01" db="EMBL/GenBank/DDBJ databases">
        <title>Modified the classification status of verrucomicrobia.</title>
        <authorList>
            <person name="Feng X."/>
        </authorList>
    </citation>
    <scope>NUCLEOTIDE SEQUENCE</scope>
    <source>
        <strain evidence="7">JCM 18052</strain>
    </source>
</reference>
<feature type="transmembrane region" description="Helical" evidence="6">
    <location>
        <begin position="157"/>
        <end position="177"/>
    </location>
</feature>
<feature type="transmembrane region" description="Helical" evidence="6">
    <location>
        <begin position="377"/>
        <end position="396"/>
    </location>
</feature>
<evidence type="ECO:0000313" key="8">
    <source>
        <dbReference type="Proteomes" id="UP000600139"/>
    </source>
</evidence>
<feature type="transmembrane region" description="Helical" evidence="6">
    <location>
        <begin position="42"/>
        <end position="64"/>
    </location>
</feature>
<sequence>MSDWQKRFWSTTASGYVGVVARMLLGLLLFRQMFEQLSPTEFGFWALMWSLFGYGILLDFGFGFTAQKSVAEKTATGDIAGLSRLLATIFWTFVGLAAMLLVVFVAIREPFLTRMQVHAEDHVEFGRAYVVFFIGMAMMFPLGLFPEILRGLQRNDLANWVGTLATVLNFGFLSWGLHADWSLPVLMGVSVTTSALPNLVAVFIAFRHLPGISFSPALFEWRSVRSQMGFSVAAYLITFSNMLMSKTDQLIITLVINVAAVTIYQAGYKMGEMLSMFSTQLQQLLSPAAASLYARGDESGLRNLLLRSSRFTFLLVTPCYLLSAVYLEQLIQLLTGLDTVSKDTWWIGQTLLFTIYSSQMTNSCSKRVLMMCGEEKRLLYISLVDALANIVLSVILGYRFGVLGVALGTMIPTVLVGWLWVVPMTVKKLKLPLSDYLGYHLRGTAVPLLVFSGILATLAVGVPISSNGGFLELGWRGIVCMVPLAFLGRKVIRGMSRETEA</sequence>
<proteinExistence type="predicted"/>
<feature type="transmembrane region" description="Helical" evidence="6">
    <location>
        <begin position="227"/>
        <end position="244"/>
    </location>
</feature>
<dbReference type="PANTHER" id="PTHR30250">
    <property type="entry name" value="PST FAMILY PREDICTED COLANIC ACID TRANSPORTER"/>
    <property type="match status" value="1"/>
</dbReference>
<comment type="caution">
    <text evidence="7">The sequence shown here is derived from an EMBL/GenBank/DDBJ whole genome shotgun (WGS) entry which is preliminary data.</text>
</comment>
<dbReference type="InterPro" id="IPR050833">
    <property type="entry name" value="Poly_Biosynth_Transport"/>
</dbReference>
<feature type="transmembrane region" description="Helical" evidence="6">
    <location>
        <begin position="183"/>
        <end position="206"/>
    </location>
</feature>
<feature type="transmembrane region" description="Helical" evidence="6">
    <location>
        <begin position="85"/>
        <end position="107"/>
    </location>
</feature>
<feature type="transmembrane region" description="Helical" evidence="6">
    <location>
        <begin position="470"/>
        <end position="487"/>
    </location>
</feature>
<evidence type="ECO:0000256" key="4">
    <source>
        <dbReference type="ARBA" id="ARBA00022989"/>
    </source>
</evidence>
<keyword evidence="3 6" id="KW-0812">Transmembrane</keyword>
<evidence type="ECO:0000256" key="6">
    <source>
        <dbReference type="SAM" id="Phobius"/>
    </source>
</evidence>
<protein>
    <submittedName>
        <fullName evidence="7">Oligosaccharide flippase family protein</fullName>
    </submittedName>
</protein>
<evidence type="ECO:0000256" key="3">
    <source>
        <dbReference type="ARBA" id="ARBA00022692"/>
    </source>
</evidence>
<feature type="transmembrane region" description="Helical" evidence="6">
    <location>
        <begin position="311"/>
        <end position="334"/>
    </location>
</feature>
<dbReference type="EMBL" id="JAENIK010000012">
    <property type="protein sequence ID" value="MBK1817945.1"/>
    <property type="molecule type" value="Genomic_DNA"/>
</dbReference>
<keyword evidence="8" id="KW-1185">Reference proteome</keyword>
<evidence type="ECO:0000256" key="2">
    <source>
        <dbReference type="ARBA" id="ARBA00022475"/>
    </source>
</evidence>
<evidence type="ECO:0000313" key="7">
    <source>
        <dbReference type="EMBL" id="MBK1817945.1"/>
    </source>
</evidence>
<feature type="transmembrane region" description="Helical" evidence="6">
    <location>
        <begin position="127"/>
        <end position="145"/>
    </location>
</feature>
<dbReference type="PANTHER" id="PTHR30250:SF26">
    <property type="entry name" value="PSMA PROTEIN"/>
    <property type="match status" value="1"/>
</dbReference>
<dbReference type="AlphaFoldDB" id="A0A934RA36"/>
<feature type="transmembrane region" description="Helical" evidence="6">
    <location>
        <begin position="402"/>
        <end position="422"/>
    </location>
</feature>
<feature type="transmembrane region" description="Helical" evidence="6">
    <location>
        <begin position="443"/>
        <end position="464"/>
    </location>
</feature>
<organism evidence="7 8">
    <name type="scientific">Luteolibacter yonseiensis</name>
    <dbReference type="NCBI Taxonomy" id="1144680"/>
    <lineage>
        <taxon>Bacteria</taxon>
        <taxon>Pseudomonadati</taxon>
        <taxon>Verrucomicrobiota</taxon>
        <taxon>Verrucomicrobiia</taxon>
        <taxon>Verrucomicrobiales</taxon>
        <taxon>Verrucomicrobiaceae</taxon>
        <taxon>Luteolibacter</taxon>
    </lineage>
</organism>
<keyword evidence="4 6" id="KW-1133">Transmembrane helix</keyword>
<dbReference type="Pfam" id="PF13440">
    <property type="entry name" value="Polysacc_synt_3"/>
    <property type="match status" value="1"/>
</dbReference>
<gene>
    <name evidence="7" type="ORF">JIN84_20150</name>
</gene>
<keyword evidence="2" id="KW-1003">Cell membrane</keyword>
<name>A0A934RA36_9BACT</name>
<dbReference type="RefSeq" id="WP_200352870.1">
    <property type="nucleotide sequence ID" value="NZ_BAABHZ010000001.1"/>
</dbReference>
<keyword evidence="5 6" id="KW-0472">Membrane</keyword>
<comment type="subcellular location">
    <subcellularLocation>
        <location evidence="1">Cell membrane</location>
        <topology evidence="1">Multi-pass membrane protein</topology>
    </subcellularLocation>
</comment>
<feature type="transmembrane region" description="Helical" evidence="6">
    <location>
        <begin position="346"/>
        <end position="365"/>
    </location>
</feature>
<feature type="transmembrane region" description="Helical" evidence="6">
    <location>
        <begin position="250"/>
        <end position="268"/>
    </location>
</feature>